<keyword evidence="1" id="KW-1133">Transmembrane helix</keyword>
<sequence length="350" mass="39935">MDSLTHAALGACLGELLLSRKLGKRALLWGAVAQNLPDLDVIAALWLSPADNLLVHRGGTHSFLFAFVVAGLLTVLAGRWYKDRHIPWAQFFLFFALQLVVHDLLDTCNAYGTGLLEPFSDQRFSFHLLYVADPLFTLWPLLGALALLIMSRTKPARWRWALAGLVPAGLYLLFAGYNKAQVSTQLEASLARQNLPYSEFFVTPTPFNTFLWYAVAASPDGYQIGHRSAFAPEGFVTDFRYFPKNQQLLASAVSQEEVRELEKFAKGYYTVERWNDTLVFNVLRYGQMQGWQNPDARFTFHYFLSPPGVDNKLVMQRGRVQGWSRETLRNMYRVIFGEPEERHWAENKEE</sequence>
<dbReference type="GO" id="GO:0016787">
    <property type="term" value="F:hydrolase activity"/>
    <property type="evidence" value="ECO:0007669"/>
    <property type="project" value="UniProtKB-KW"/>
</dbReference>
<comment type="caution">
    <text evidence="2">The sequence shown here is derived from an EMBL/GenBank/DDBJ whole genome shotgun (WGS) entry which is preliminary data.</text>
</comment>
<protein>
    <submittedName>
        <fullName evidence="2">Metal-dependent hydrolase</fullName>
    </submittedName>
</protein>
<dbReference type="Pfam" id="PF04307">
    <property type="entry name" value="YdjM"/>
    <property type="match status" value="1"/>
</dbReference>
<dbReference type="RefSeq" id="WP_186635343.1">
    <property type="nucleotide sequence ID" value="NZ_JACOAF010000020.1"/>
</dbReference>
<name>A0ABR6VQQ1_9BACT</name>
<keyword evidence="1" id="KW-0472">Membrane</keyword>
<dbReference type="Proteomes" id="UP000659698">
    <property type="component" value="Unassembled WGS sequence"/>
</dbReference>
<dbReference type="EMBL" id="JACOAF010000020">
    <property type="protein sequence ID" value="MBC3539518.1"/>
    <property type="molecule type" value="Genomic_DNA"/>
</dbReference>
<dbReference type="InterPro" id="IPR053170">
    <property type="entry name" value="Transcription_regulator"/>
</dbReference>
<keyword evidence="3" id="KW-1185">Reference proteome</keyword>
<proteinExistence type="predicted"/>
<accession>A0ABR6VQQ1</accession>
<keyword evidence="1" id="KW-0812">Transmembrane</keyword>
<gene>
    <name evidence="2" type="ORF">H7U12_07470</name>
</gene>
<evidence type="ECO:0000313" key="3">
    <source>
        <dbReference type="Proteomes" id="UP000659698"/>
    </source>
</evidence>
<dbReference type="PANTHER" id="PTHR40031:SF1">
    <property type="entry name" value="MEMBRANE-BOUND METAL-DEPENDENT HYDROLASE"/>
    <property type="match status" value="1"/>
</dbReference>
<evidence type="ECO:0000313" key="2">
    <source>
        <dbReference type="EMBL" id="MBC3539518.1"/>
    </source>
</evidence>
<dbReference type="InterPro" id="IPR007404">
    <property type="entry name" value="YdjM-like"/>
</dbReference>
<organism evidence="2 3">
    <name type="scientific">Rufibacter sediminis</name>
    <dbReference type="NCBI Taxonomy" id="2762756"/>
    <lineage>
        <taxon>Bacteria</taxon>
        <taxon>Pseudomonadati</taxon>
        <taxon>Bacteroidota</taxon>
        <taxon>Cytophagia</taxon>
        <taxon>Cytophagales</taxon>
        <taxon>Hymenobacteraceae</taxon>
        <taxon>Rufibacter</taxon>
    </lineage>
</organism>
<reference evidence="2 3" key="1">
    <citation type="journal article" date="2019" name="Int. J. Syst. Evol. Microbiol.">
        <title>Rufibacter sediminis sp. nov., isolated from freshwater lake sediment.</title>
        <authorList>
            <person name="Qu J.H."/>
            <person name="Zhang L.J."/>
            <person name="Fu Y.H."/>
            <person name="Li H.F."/>
        </authorList>
    </citation>
    <scope>NUCLEOTIDE SEQUENCE [LARGE SCALE GENOMIC DNA]</scope>
    <source>
        <strain evidence="2 3">H-1</strain>
    </source>
</reference>
<evidence type="ECO:0000256" key="1">
    <source>
        <dbReference type="SAM" id="Phobius"/>
    </source>
</evidence>
<feature type="transmembrane region" description="Helical" evidence="1">
    <location>
        <begin position="59"/>
        <end position="81"/>
    </location>
</feature>
<keyword evidence="2" id="KW-0378">Hydrolase</keyword>
<feature type="transmembrane region" description="Helical" evidence="1">
    <location>
        <begin position="88"/>
        <end position="105"/>
    </location>
</feature>
<dbReference type="PANTHER" id="PTHR40031">
    <property type="entry name" value="HYPOTHETICAL MEMBRANE SPANNING PROTEIN"/>
    <property type="match status" value="1"/>
</dbReference>
<feature type="transmembrane region" description="Helical" evidence="1">
    <location>
        <begin position="125"/>
        <end position="148"/>
    </location>
</feature>
<feature type="transmembrane region" description="Helical" evidence="1">
    <location>
        <begin position="160"/>
        <end position="177"/>
    </location>
</feature>